<name>A0AA41Q3U2_9ACTN</name>
<dbReference type="SUPFAM" id="SSF53474">
    <property type="entry name" value="alpha/beta-Hydrolases"/>
    <property type="match status" value="1"/>
</dbReference>
<keyword evidence="2" id="KW-1185">Reference proteome</keyword>
<proteinExistence type="predicted"/>
<reference evidence="1" key="1">
    <citation type="submission" date="2022-01" db="EMBL/GenBank/DDBJ databases">
        <title>Genome-Based Taxonomic Classification of the Phylum Actinobacteria.</title>
        <authorList>
            <person name="Gao Y."/>
        </authorList>
    </citation>
    <scope>NUCLEOTIDE SEQUENCE</scope>
    <source>
        <strain evidence="1">KLBMP 8922</strain>
    </source>
</reference>
<dbReference type="EMBL" id="JAKFHA010000015">
    <property type="protein sequence ID" value="MCF2530211.1"/>
    <property type="molecule type" value="Genomic_DNA"/>
</dbReference>
<evidence type="ECO:0000313" key="1">
    <source>
        <dbReference type="EMBL" id="MCF2530211.1"/>
    </source>
</evidence>
<organism evidence="1 2">
    <name type="scientific">Yinghuangia soli</name>
    <dbReference type="NCBI Taxonomy" id="2908204"/>
    <lineage>
        <taxon>Bacteria</taxon>
        <taxon>Bacillati</taxon>
        <taxon>Actinomycetota</taxon>
        <taxon>Actinomycetes</taxon>
        <taxon>Kitasatosporales</taxon>
        <taxon>Streptomycetaceae</taxon>
        <taxon>Yinghuangia</taxon>
    </lineage>
</organism>
<sequence length="210" mass="21834">METTPTTPATATTPAAAFLILHGWQNHRPEGHWQYQLAAALTDRGAAVAYPQLPDPDTPDLGVWLSRLDAELKAQQDAATGERVVVAHSLSASLWLHAAARGGVRADRVLLVAPPSDAVLRGFPEVAAFAGGAPTAAQMAAAAGTTRLVAGDDDPYCPGGAAEVFGRPLGLDVDVVPGGAHLDMDAGYGSWQAVLDWCLDPQVRLTARTA</sequence>
<accession>A0AA41Q3U2</accession>
<dbReference type="RefSeq" id="WP_235054880.1">
    <property type="nucleotide sequence ID" value="NZ_JAKFHA010000015.1"/>
</dbReference>
<protein>
    <submittedName>
        <fullName evidence="1">Alpha/beta hydrolase</fullName>
    </submittedName>
</protein>
<dbReference type="AlphaFoldDB" id="A0AA41Q3U2"/>
<gene>
    <name evidence="1" type="ORF">LZ495_23720</name>
</gene>
<dbReference type="Gene3D" id="3.40.50.1820">
    <property type="entry name" value="alpha/beta hydrolase"/>
    <property type="match status" value="1"/>
</dbReference>
<dbReference type="InterPro" id="IPR010662">
    <property type="entry name" value="RBBP9/YdeN"/>
</dbReference>
<dbReference type="InterPro" id="IPR029058">
    <property type="entry name" value="AB_hydrolase_fold"/>
</dbReference>
<comment type="caution">
    <text evidence="1">The sequence shown here is derived from an EMBL/GenBank/DDBJ whole genome shotgun (WGS) entry which is preliminary data.</text>
</comment>
<dbReference type="GO" id="GO:0016787">
    <property type="term" value="F:hydrolase activity"/>
    <property type="evidence" value="ECO:0007669"/>
    <property type="project" value="UniProtKB-KW"/>
</dbReference>
<dbReference type="Pfam" id="PF06821">
    <property type="entry name" value="Ser_hydrolase"/>
    <property type="match status" value="1"/>
</dbReference>
<evidence type="ECO:0000313" key="2">
    <source>
        <dbReference type="Proteomes" id="UP001165378"/>
    </source>
</evidence>
<dbReference type="Proteomes" id="UP001165378">
    <property type="component" value="Unassembled WGS sequence"/>
</dbReference>
<keyword evidence="1" id="KW-0378">Hydrolase</keyword>